<dbReference type="PANTHER" id="PTHR11432">
    <property type="entry name" value="NADH DEHYDROGENASE SUBUNIT 1"/>
    <property type="match status" value="1"/>
</dbReference>
<comment type="function">
    <text evidence="5">NDH-1 shuttles electrons from NADH, via FMN and iron-sulfur (Fe-S) centers, to quinones in the respiratory chain. The immediate electron acceptor for the enzyme in this species is believed to be ubiquinone. Couples the redox reaction to proton translocation (for every two electrons transferred, four hydrogen ions are translocated across the cytoplasmic membrane), and thus conserves the redox energy in a proton gradient. This subunit may bind ubiquinone.</text>
</comment>
<evidence type="ECO:0000256" key="4">
    <source>
        <dbReference type="ARBA" id="ARBA00023136"/>
    </source>
</evidence>
<evidence type="ECO:0000313" key="8">
    <source>
        <dbReference type="EMBL" id="GAA4396536.1"/>
    </source>
</evidence>
<dbReference type="InterPro" id="IPR001694">
    <property type="entry name" value="NADH_UbQ_OxRdtase_su1/FPO"/>
</dbReference>
<keyword evidence="4 5" id="KW-0472">Membrane</keyword>
<comment type="catalytic activity">
    <reaction evidence="5">
        <text>a quinone + NADH + 5 H(+)(in) = a quinol + NAD(+) + 4 H(+)(out)</text>
        <dbReference type="Rhea" id="RHEA:57888"/>
        <dbReference type="ChEBI" id="CHEBI:15378"/>
        <dbReference type="ChEBI" id="CHEBI:24646"/>
        <dbReference type="ChEBI" id="CHEBI:57540"/>
        <dbReference type="ChEBI" id="CHEBI:57945"/>
        <dbReference type="ChEBI" id="CHEBI:132124"/>
    </reaction>
</comment>
<evidence type="ECO:0000313" key="9">
    <source>
        <dbReference type="Proteomes" id="UP001500635"/>
    </source>
</evidence>
<keyword evidence="2 5" id="KW-0812">Transmembrane</keyword>
<evidence type="ECO:0000256" key="3">
    <source>
        <dbReference type="ARBA" id="ARBA00022989"/>
    </source>
</evidence>
<feature type="transmembrane region" description="Helical" evidence="5">
    <location>
        <begin position="367"/>
        <end position="386"/>
    </location>
</feature>
<feature type="transmembrane region" description="Helical" evidence="5">
    <location>
        <begin position="181"/>
        <end position="198"/>
    </location>
</feature>
<dbReference type="Pfam" id="PF00146">
    <property type="entry name" value="NADHdh"/>
    <property type="match status" value="1"/>
</dbReference>
<evidence type="ECO:0000256" key="6">
    <source>
        <dbReference type="RuleBase" id="RU000471"/>
    </source>
</evidence>
<comment type="similarity">
    <text evidence="5 6">Belongs to the complex I subunit 1 family.</text>
</comment>
<dbReference type="NCBIfam" id="NF004743">
    <property type="entry name" value="PRK06076.1-4"/>
    <property type="match status" value="1"/>
</dbReference>
<proteinExistence type="inferred from homology"/>
<feature type="transmembrane region" description="Helical" evidence="5">
    <location>
        <begin position="300"/>
        <end position="321"/>
    </location>
</feature>
<feature type="transmembrane region" description="Helical" evidence="5">
    <location>
        <begin position="210"/>
        <end position="229"/>
    </location>
</feature>
<dbReference type="PANTHER" id="PTHR11432:SF3">
    <property type="entry name" value="NADH-UBIQUINONE OXIDOREDUCTASE CHAIN 1"/>
    <property type="match status" value="1"/>
</dbReference>
<evidence type="ECO:0000256" key="5">
    <source>
        <dbReference type="HAMAP-Rule" id="MF_01350"/>
    </source>
</evidence>
<keyword evidence="5 6" id="KW-0520">NAD</keyword>
<evidence type="ECO:0000256" key="2">
    <source>
        <dbReference type="ARBA" id="ARBA00022692"/>
    </source>
</evidence>
<dbReference type="PROSITE" id="PS00667">
    <property type="entry name" value="COMPLEX1_ND1_1"/>
    <property type="match status" value="1"/>
</dbReference>
<dbReference type="EC" id="7.1.1.-" evidence="5"/>
<reference evidence="9" key="1">
    <citation type="journal article" date="2019" name="Int. J. Syst. Evol. Microbiol.">
        <title>The Global Catalogue of Microorganisms (GCM) 10K type strain sequencing project: providing services to taxonomists for standard genome sequencing and annotation.</title>
        <authorList>
            <consortium name="The Broad Institute Genomics Platform"/>
            <consortium name="The Broad Institute Genome Sequencing Center for Infectious Disease"/>
            <person name="Wu L."/>
            <person name="Ma J."/>
        </authorList>
    </citation>
    <scope>NUCLEOTIDE SEQUENCE [LARGE SCALE GENOMIC DNA]</scope>
    <source>
        <strain evidence="9">JCM 17688</strain>
    </source>
</reference>
<keyword evidence="5" id="KW-1278">Translocase</keyword>
<dbReference type="NCBIfam" id="NF004741">
    <property type="entry name" value="PRK06076.1-2"/>
    <property type="match status" value="1"/>
</dbReference>
<feature type="region of interest" description="Disordered" evidence="7">
    <location>
        <begin position="414"/>
        <end position="444"/>
    </location>
</feature>
<gene>
    <name evidence="5 8" type="primary">nuoH</name>
    <name evidence="8" type="ORF">GCM10023147_30990</name>
</gene>
<feature type="transmembrane region" description="Helical" evidence="5">
    <location>
        <begin position="27"/>
        <end position="51"/>
    </location>
</feature>
<dbReference type="HAMAP" id="MF_01350">
    <property type="entry name" value="NDH1_NuoH"/>
    <property type="match status" value="1"/>
</dbReference>
<accession>A0ABP8JUY5</accession>
<name>A0ABP8JUY5_9ACTN</name>
<evidence type="ECO:0000256" key="7">
    <source>
        <dbReference type="SAM" id="MobiDB-lite"/>
    </source>
</evidence>
<feature type="transmembrane region" description="Helical" evidence="5">
    <location>
        <begin position="333"/>
        <end position="355"/>
    </location>
</feature>
<protein>
    <recommendedName>
        <fullName evidence="5">NADH-quinone oxidoreductase subunit H</fullName>
        <ecNumber evidence="5">7.1.1.-</ecNumber>
    </recommendedName>
    <alternativeName>
        <fullName evidence="5">NADH dehydrogenase I subunit H</fullName>
    </alternativeName>
    <alternativeName>
        <fullName evidence="5">NDH-1 subunit H</fullName>
    </alternativeName>
</protein>
<comment type="caution">
    <text evidence="8">The sequence shown here is derived from an EMBL/GenBank/DDBJ whole genome shotgun (WGS) entry which is preliminary data.</text>
</comment>
<dbReference type="EMBL" id="BAABFR010000050">
    <property type="protein sequence ID" value="GAA4396536.1"/>
    <property type="molecule type" value="Genomic_DNA"/>
</dbReference>
<feature type="transmembrane region" description="Helical" evidence="5">
    <location>
        <begin position="267"/>
        <end position="288"/>
    </location>
</feature>
<sequence length="444" mass="47710">MIAAPALHPALGGHPPADLSGFGRDPIWLVVVKAIAVFAFLVATVLVAILAERKVMARMQGRLGPNRVGPFGMLQSLADGIKLALKEGITPLGVDKPVFLLAPIIATIPAFMAFAVIPFGPTVSVFGTRTPLQLTDFPVAVLYVLAVTSIGVYGIVLAGWSSGSTYPLLGGLRSTAQVISYEVAMGLSFAAVFLYARTMSTSGIVAAQHGTWYVFLLLPSFAVYLVSMVGETNRAPFDLPEAEGELVGGFHTEYSSLKFAMFMLAEYVNMTTVSALATTMFLGGWSAPWPIVMWAGANHGWWPVLWFVGKVWVFLFGFIWLRTTLPRLRYDQFMRFGWQILIPTALVWILVAGIVETLNARGVDTTWLAPIVSLVFTLAVFAVLAARHRRQQAPAPGPDPATFSVPFDPFAGGFPVPPLPGQHVPLTSESPTAATALPKEASHG</sequence>
<keyword evidence="5" id="KW-1003">Cell membrane</keyword>
<keyword evidence="3 5" id="KW-1133">Transmembrane helix</keyword>
<dbReference type="PROSITE" id="PS00668">
    <property type="entry name" value="COMPLEX1_ND1_2"/>
    <property type="match status" value="1"/>
</dbReference>
<dbReference type="RefSeq" id="WP_344997553.1">
    <property type="nucleotide sequence ID" value="NZ_BAABFR010000050.1"/>
</dbReference>
<evidence type="ECO:0000256" key="1">
    <source>
        <dbReference type="ARBA" id="ARBA00004141"/>
    </source>
</evidence>
<comment type="subunit">
    <text evidence="5">NDH-1 is composed of 14 different subunits. Subunits NuoA, H, J, K, L, M, N constitute the membrane sector of the complex.</text>
</comment>
<organism evidence="8 9">
    <name type="scientific">Tsukamurella soli</name>
    <dbReference type="NCBI Taxonomy" id="644556"/>
    <lineage>
        <taxon>Bacteria</taxon>
        <taxon>Bacillati</taxon>
        <taxon>Actinomycetota</taxon>
        <taxon>Actinomycetes</taxon>
        <taxon>Mycobacteriales</taxon>
        <taxon>Tsukamurellaceae</taxon>
        <taxon>Tsukamurella</taxon>
    </lineage>
</organism>
<keyword evidence="5" id="KW-0874">Quinone</keyword>
<dbReference type="InterPro" id="IPR018086">
    <property type="entry name" value="NADH_UbQ_OxRdtase_su1_CS"/>
</dbReference>
<keyword evidence="5" id="KW-0830">Ubiquinone</keyword>
<feature type="transmembrane region" description="Helical" evidence="5">
    <location>
        <begin position="140"/>
        <end position="160"/>
    </location>
</feature>
<dbReference type="Proteomes" id="UP001500635">
    <property type="component" value="Unassembled WGS sequence"/>
</dbReference>
<keyword evidence="9" id="KW-1185">Reference proteome</keyword>
<feature type="transmembrane region" description="Helical" evidence="5">
    <location>
        <begin position="98"/>
        <end position="120"/>
    </location>
</feature>
<comment type="subcellular location">
    <subcellularLocation>
        <location evidence="5 6">Cell membrane</location>
        <topology evidence="5 6">Multi-pass membrane protein</topology>
    </subcellularLocation>
    <subcellularLocation>
        <location evidence="1">Membrane</location>
        <topology evidence="1">Multi-pass membrane protein</topology>
    </subcellularLocation>
</comment>